<dbReference type="InterPro" id="IPR037217">
    <property type="entry name" value="Trp/Indoleamine_2_3_dOase-like"/>
</dbReference>
<dbReference type="GO" id="GO:0020037">
    <property type="term" value="F:heme binding"/>
    <property type="evidence" value="ECO:0007669"/>
    <property type="project" value="InterPro"/>
</dbReference>
<dbReference type="EMBL" id="FMIC01000002">
    <property type="protein sequence ID" value="SCL73575.1"/>
    <property type="molecule type" value="Genomic_DNA"/>
</dbReference>
<dbReference type="InterPro" id="IPR004981">
    <property type="entry name" value="Trp_2_3_dOase"/>
</dbReference>
<dbReference type="Pfam" id="PF03301">
    <property type="entry name" value="Trp_dioxygenase"/>
    <property type="match status" value="1"/>
</dbReference>
<dbReference type="PANTHER" id="PTHR10138">
    <property type="entry name" value="TRYPTOPHAN 2,3-DIOXYGENASE"/>
    <property type="match status" value="1"/>
</dbReference>
<dbReference type="GO" id="GO:0019442">
    <property type="term" value="P:L-tryptophan catabolic process to acetyl-CoA"/>
    <property type="evidence" value="ECO:0007669"/>
    <property type="project" value="TreeGrafter"/>
</dbReference>
<proteinExistence type="predicted"/>
<dbReference type="AlphaFoldDB" id="A0A1C6W4R6"/>
<name>A0A1C6W4R6_9ACTN</name>
<dbReference type="Proteomes" id="UP000199343">
    <property type="component" value="Unassembled WGS sequence"/>
</dbReference>
<feature type="compositionally biased region" description="Polar residues" evidence="1">
    <location>
        <begin position="401"/>
        <end position="411"/>
    </location>
</feature>
<sequence>MNPEPLQRWLAQRRPTTRRFPYDCVVDAYQHHGKQFVSGTWTTLLQSARERLPEVSGPHRQLSAFLNIALDKTDDRYDYRSYLALPLLPIPDPDRDTERADRLLARRDRFHLLLLSDLIAFEIHALDTMQAPLPQLRPDPLVVRKRLRHASRSAAPALRRLSFDVHAVGDPVTFARRLIAMTSIDRSSDERLTMRTTMLPVSTVHDEYLFIRVLQTFELTFGLLAGDLTAVTTAVAEGRLPAAGTRLTLAATLLREAAPLWSLLATMQPEAFRTFRTHTDGASAIQSRAYKLAESLCRTPDPQRLDSAAYLSVPDVCARINHGQLSIDDALDTIRADHHALAETPVLADGLRHFAAAVHQWRRTHYSLAVRMLGTHQPGTGDTPGTPYLLHGRDQPVFSHRNASNREQGIP</sequence>
<organism evidence="2 3">
    <name type="scientific">Micromonospora peucetia</name>
    <dbReference type="NCBI Taxonomy" id="47871"/>
    <lineage>
        <taxon>Bacteria</taxon>
        <taxon>Bacillati</taxon>
        <taxon>Actinomycetota</taxon>
        <taxon>Actinomycetes</taxon>
        <taxon>Micromonosporales</taxon>
        <taxon>Micromonosporaceae</taxon>
        <taxon>Micromonospora</taxon>
    </lineage>
</organism>
<dbReference type="GO" id="GO:0019441">
    <property type="term" value="P:L-tryptophan catabolic process to kynurenine"/>
    <property type="evidence" value="ECO:0007669"/>
    <property type="project" value="InterPro"/>
</dbReference>
<accession>A0A1C6W4R6</accession>
<keyword evidence="2" id="KW-0223">Dioxygenase</keyword>
<dbReference type="GO" id="GO:0046872">
    <property type="term" value="F:metal ion binding"/>
    <property type="evidence" value="ECO:0007669"/>
    <property type="project" value="InterPro"/>
</dbReference>
<protein>
    <submittedName>
        <fullName evidence="2">Tryptophan 2,3-dioxygenase (Vermilion)</fullName>
    </submittedName>
</protein>
<dbReference type="STRING" id="47871.GA0070608_5876"/>
<dbReference type="Gene3D" id="1.20.58.480">
    <property type="match status" value="1"/>
</dbReference>
<feature type="region of interest" description="Disordered" evidence="1">
    <location>
        <begin position="377"/>
        <end position="411"/>
    </location>
</feature>
<evidence type="ECO:0000256" key="1">
    <source>
        <dbReference type="SAM" id="MobiDB-lite"/>
    </source>
</evidence>
<dbReference type="OrthoDB" id="4444951at2"/>
<evidence type="ECO:0000313" key="2">
    <source>
        <dbReference type="EMBL" id="SCL73575.1"/>
    </source>
</evidence>
<gene>
    <name evidence="2" type="ORF">GA0070608_5876</name>
</gene>
<reference evidence="3" key="1">
    <citation type="submission" date="2016-06" db="EMBL/GenBank/DDBJ databases">
        <authorList>
            <person name="Varghese N."/>
            <person name="Submissions Spin"/>
        </authorList>
    </citation>
    <scope>NUCLEOTIDE SEQUENCE [LARGE SCALE GENOMIC DNA]</scope>
    <source>
        <strain evidence="3">DSM 43363</strain>
    </source>
</reference>
<dbReference type="PANTHER" id="PTHR10138:SF0">
    <property type="entry name" value="TRYPTOPHAN 2,3-DIOXYGENASE"/>
    <property type="match status" value="1"/>
</dbReference>
<dbReference type="GO" id="GO:0004833">
    <property type="term" value="F:L-tryptophan 2,3-dioxygenase activity"/>
    <property type="evidence" value="ECO:0007669"/>
    <property type="project" value="InterPro"/>
</dbReference>
<evidence type="ECO:0000313" key="3">
    <source>
        <dbReference type="Proteomes" id="UP000199343"/>
    </source>
</evidence>
<keyword evidence="2" id="KW-0560">Oxidoreductase</keyword>
<dbReference type="SUPFAM" id="SSF140959">
    <property type="entry name" value="Indolic compounds 2,3-dioxygenase-like"/>
    <property type="match status" value="1"/>
</dbReference>